<dbReference type="Proteomes" id="UP000197215">
    <property type="component" value="Unassembled WGS sequence"/>
</dbReference>
<dbReference type="PANTHER" id="PTHR39426">
    <property type="entry name" value="HOMOLOGY TO DEATH-ON-CURING PROTEIN OF PHAGE P1"/>
    <property type="match status" value="1"/>
</dbReference>
<keyword evidence="3" id="KW-1185">Reference proteome</keyword>
<dbReference type="SUPFAM" id="SSF140931">
    <property type="entry name" value="Fic-like"/>
    <property type="match status" value="1"/>
</dbReference>
<accession>A0A212T926</accession>
<dbReference type="RefSeq" id="WP_088812540.1">
    <property type="nucleotide sequence ID" value="NZ_FYEX01000001.1"/>
</dbReference>
<dbReference type="OrthoDB" id="9802752at2"/>
<dbReference type="InterPro" id="IPR053737">
    <property type="entry name" value="Type_II_TA_Toxin"/>
</dbReference>
<dbReference type="InterPro" id="IPR006440">
    <property type="entry name" value="Doc"/>
</dbReference>
<evidence type="ECO:0000259" key="1">
    <source>
        <dbReference type="PROSITE" id="PS51459"/>
    </source>
</evidence>
<dbReference type="PIRSF" id="PIRSF018297">
    <property type="entry name" value="Doc"/>
    <property type="match status" value="1"/>
</dbReference>
<dbReference type="InterPro" id="IPR003812">
    <property type="entry name" value="Fido"/>
</dbReference>
<dbReference type="InterPro" id="IPR036597">
    <property type="entry name" value="Fido-like_dom_sf"/>
</dbReference>
<dbReference type="NCBIfam" id="TIGR01550">
    <property type="entry name" value="DOC_P1"/>
    <property type="match status" value="1"/>
</dbReference>
<evidence type="ECO:0000313" key="2">
    <source>
        <dbReference type="EMBL" id="SNC62316.1"/>
    </source>
</evidence>
<reference evidence="2 3" key="1">
    <citation type="submission" date="2017-06" db="EMBL/GenBank/DDBJ databases">
        <authorList>
            <person name="Kim H.J."/>
            <person name="Triplett B.A."/>
        </authorList>
    </citation>
    <scope>NUCLEOTIDE SEQUENCE [LARGE SCALE GENOMIC DNA]</scope>
    <source>
        <strain evidence="2 3">MWH-VicM1</strain>
    </source>
</reference>
<dbReference type="EMBL" id="FYEX01000001">
    <property type="protein sequence ID" value="SNC62316.1"/>
    <property type="molecule type" value="Genomic_DNA"/>
</dbReference>
<gene>
    <name evidence="2" type="ORF">SAMN06295916_0653</name>
</gene>
<dbReference type="PROSITE" id="PS51459">
    <property type="entry name" value="FIDO"/>
    <property type="match status" value="1"/>
</dbReference>
<organism evidence="2 3">
    <name type="scientific">Polynucleobacter victoriensis</name>
    <dbReference type="NCBI Taxonomy" id="2049319"/>
    <lineage>
        <taxon>Bacteria</taxon>
        <taxon>Pseudomonadati</taxon>
        <taxon>Pseudomonadota</taxon>
        <taxon>Betaproteobacteria</taxon>
        <taxon>Burkholderiales</taxon>
        <taxon>Burkholderiaceae</taxon>
        <taxon>Polynucleobacter</taxon>
    </lineage>
</organism>
<name>A0A212T926_9BURK</name>
<evidence type="ECO:0000313" key="3">
    <source>
        <dbReference type="Proteomes" id="UP000197215"/>
    </source>
</evidence>
<dbReference type="PANTHER" id="PTHR39426:SF1">
    <property type="entry name" value="HOMOLOGY TO DEATH-ON-CURING PROTEIN OF PHAGE P1"/>
    <property type="match status" value="1"/>
</dbReference>
<dbReference type="Gene3D" id="1.20.120.1870">
    <property type="entry name" value="Fic/DOC protein, Fido domain"/>
    <property type="match status" value="1"/>
</dbReference>
<sequence>MSKIDYLTTIEVLSIHAIMIKKYGGAPGLRDLGALEAALFRPRTGYYSDIICQAAALMESLAINHPFIDGNKRVAFAVVDVFLRINKCQLVAENNKIHKEMMKMFDTQTFDYDHIEPWLRKLVGTKH</sequence>
<dbReference type="Pfam" id="PF02661">
    <property type="entry name" value="Fic"/>
    <property type="match status" value="1"/>
</dbReference>
<proteinExistence type="predicted"/>
<protein>
    <submittedName>
        <fullName evidence="2">Death on curing protein</fullName>
    </submittedName>
</protein>
<feature type="domain" description="Fido" evidence="1">
    <location>
        <begin position="7"/>
        <end position="121"/>
    </location>
</feature>
<dbReference type="GO" id="GO:0016301">
    <property type="term" value="F:kinase activity"/>
    <property type="evidence" value="ECO:0007669"/>
    <property type="project" value="InterPro"/>
</dbReference>
<dbReference type="AlphaFoldDB" id="A0A212T926"/>